<dbReference type="InterPro" id="IPR053569">
    <property type="entry name" value="Tungstate_ABC_transporter"/>
</dbReference>
<gene>
    <name evidence="7" type="primary">tupC</name>
    <name evidence="7" type="ORF">CMUC_0779</name>
</gene>
<dbReference type="PROSITE" id="PS50893">
    <property type="entry name" value="ABC_TRANSPORTER_2"/>
    <property type="match status" value="1"/>
</dbReference>
<evidence type="ECO:0000256" key="4">
    <source>
        <dbReference type="ARBA" id="ARBA00022741"/>
    </source>
</evidence>
<evidence type="ECO:0000256" key="3">
    <source>
        <dbReference type="ARBA" id="ARBA00022458"/>
    </source>
</evidence>
<evidence type="ECO:0000313" key="7">
    <source>
        <dbReference type="EMBL" id="QCD44576.1"/>
    </source>
</evidence>
<sequence length="320" mass="35871">MIEISNLKFQYENFYALDIKNLNINTAKTTALLGLNGSGKSTLIKCIAGLLKPTSGEIKIWGKDIKKFSLNELKNIAILLPEPMLLKRSVKENFKFALKTRGNLDKFNSYVGEALELVGLDESFLQKRHFELSSGQNKRIAFALLLCLRAKLNLLDEPTNAVDLGTAKLFSKAIEYAKAKYGSNFIIASHDEKWLSALSEESVFLHKGRVSEFELKNIFDVKNSRIDFLELNLPQNLKNSHKVAINQNLIKLSKEPFEGCLNGILHSISIVYKDSFLVKIKIGDMLIKCVSSGESFKNSPLVTGESIYFAIPNEAFLSLE</sequence>
<keyword evidence="5 7" id="KW-0067">ATP-binding</keyword>
<keyword evidence="3" id="KW-0536">Nodulation</keyword>
<keyword evidence="4" id="KW-0547">Nucleotide-binding</keyword>
<feature type="domain" description="ABC transporter" evidence="6">
    <location>
        <begin position="2"/>
        <end position="231"/>
    </location>
</feature>
<evidence type="ECO:0000313" key="8">
    <source>
        <dbReference type="Proteomes" id="UP000503264"/>
    </source>
</evidence>
<dbReference type="GO" id="GO:0016887">
    <property type="term" value="F:ATP hydrolysis activity"/>
    <property type="evidence" value="ECO:0007669"/>
    <property type="project" value="InterPro"/>
</dbReference>
<dbReference type="GO" id="GO:0005524">
    <property type="term" value="F:ATP binding"/>
    <property type="evidence" value="ECO:0007669"/>
    <property type="project" value="UniProtKB-KW"/>
</dbReference>
<keyword evidence="2" id="KW-0813">Transport</keyword>
<comment type="similarity">
    <text evidence="1">Belongs to the ABC transporter superfamily.</text>
</comment>
<dbReference type="InterPro" id="IPR027417">
    <property type="entry name" value="P-loop_NTPase"/>
</dbReference>
<dbReference type="GO" id="GO:0016020">
    <property type="term" value="C:membrane"/>
    <property type="evidence" value="ECO:0007669"/>
    <property type="project" value="InterPro"/>
</dbReference>
<dbReference type="PANTHER" id="PTHR42711">
    <property type="entry name" value="ABC TRANSPORTER ATP-BINDING PROTEIN"/>
    <property type="match status" value="1"/>
</dbReference>
<dbReference type="Gene3D" id="3.40.50.300">
    <property type="entry name" value="P-loop containing nucleotide triphosphate hydrolases"/>
    <property type="match status" value="1"/>
</dbReference>
<dbReference type="InterPro" id="IPR050763">
    <property type="entry name" value="ABC_transporter_ATP-binding"/>
</dbReference>
<dbReference type="Proteomes" id="UP000503264">
    <property type="component" value="Chromosome"/>
</dbReference>
<accession>A0A6G5QGE7</accession>
<dbReference type="CDD" id="cd03225">
    <property type="entry name" value="ABC_cobalt_CbiO_domain1"/>
    <property type="match status" value="1"/>
</dbReference>
<keyword evidence="8" id="KW-1185">Reference proteome</keyword>
<dbReference type="AlphaFoldDB" id="A0A6G5QGE7"/>
<dbReference type="PANTHER" id="PTHR42711:SF5">
    <property type="entry name" value="ABC TRANSPORTER ATP-BINDING PROTEIN NATA"/>
    <property type="match status" value="1"/>
</dbReference>
<dbReference type="SMART" id="SM00382">
    <property type="entry name" value="AAA"/>
    <property type="match status" value="1"/>
</dbReference>
<dbReference type="GO" id="GO:0055085">
    <property type="term" value="P:transmembrane transport"/>
    <property type="evidence" value="ECO:0007669"/>
    <property type="project" value="InterPro"/>
</dbReference>
<dbReference type="InterPro" id="IPR015856">
    <property type="entry name" value="ABC_transpr_CbiO/EcfA_su"/>
</dbReference>
<reference evidence="7 8" key="1">
    <citation type="submission" date="2016-07" db="EMBL/GenBank/DDBJ databases">
        <title>Comparative genomics of the Campylobacter concisus group.</title>
        <authorList>
            <person name="Miller W.G."/>
            <person name="Yee E."/>
            <person name="Chapman M.H."/>
            <person name="Huynh S."/>
            <person name="Bono J.L."/>
            <person name="On S.L.W."/>
            <person name="StLeger J."/>
            <person name="Foster G."/>
            <person name="Parker C.T."/>
        </authorList>
    </citation>
    <scope>NUCLEOTIDE SEQUENCE [LARGE SCALE GENOMIC DNA]</scope>
    <source>
        <strain evidence="7 8">CCUG 21559</strain>
    </source>
</reference>
<protein>
    <submittedName>
        <fullName evidence="7">Tungsten ABC transporter TupABC, ATP-binding protein</fullName>
    </submittedName>
</protein>
<dbReference type="InterPro" id="IPR003593">
    <property type="entry name" value="AAA+_ATPase"/>
</dbReference>
<dbReference type="NCBIfam" id="NF041774">
    <property type="entry name" value="tung_ATPbind_TupC"/>
    <property type="match status" value="1"/>
</dbReference>
<evidence type="ECO:0000259" key="6">
    <source>
        <dbReference type="PROSITE" id="PS50893"/>
    </source>
</evidence>
<dbReference type="EMBL" id="CP012542">
    <property type="protein sequence ID" value="QCD44576.1"/>
    <property type="molecule type" value="Genomic_DNA"/>
</dbReference>
<dbReference type="SUPFAM" id="SSF52540">
    <property type="entry name" value="P-loop containing nucleoside triphosphate hydrolases"/>
    <property type="match status" value="1"/>
</dbReference>
<dbReference type="InterPro" id="IPR003439">
    <property type="entry name" value="ABC_transporter-like_ATP-bd"/>
</dbReference>
<evidence type="ECO:0000256" key="5">
    <source>
        <dbReference type="ARBA" id="ARBA00022840"/>
    </source>
</evidence>
<organism evidence="7 8">
    <name type="scientific">Campylobacter mucosalis CCUG 21559</name>
    <dbReference type="NCBI Taxonomy" id="1032067"/>
    <lineage>
        <taxon>Bacteria</taxon>
        <taxon>Pseudomonadati</taxon>
        <taxon>Campylobacterota</taxon>
        <taxon>Epsilonproteobacteria</taxon>
        <taxon>Campylobacterales</taxon>
        <taxon>Campylobacteraceae</taxon>
        <taxon>Campylobacter</taxon>
    </lineage>
</organism>
<proteinExistence type="inferred from homology"/>
<dbReference type="RefSeq" id="WP_171993657.1">
    <property type="nucleotide sequence ID" value="NZ_CP012542.1"/>
</dbReference>
<evidence type="ECO:0000256" key="1">
    <source>
        <dbReference type="ARBA" id="ARBA00005417"/>
    </source>
</evidence>
<dbReference type="Pfam" id="PF00005">
    <property type="entry name" value="ABC_tran"/>
    <property type="match status" value="1"/>
</dbReference>
<name>A0A6G5QGE7_9BACT</name>
<evidence type="ECO:0000256" key="2">
    <source>
        <dbReference type="ARBA" id="ARBA00022448"/>
    </source>
</evidence>